<dbReference type="EMBL" id="UINC01093982">
    <property type="protein sequence ID" value="SVC48835.1"/>
    <property type="molecule type" value="Genomic_DNA"/>
</dbReference>
<gene>
    <name evidence="1" type="ORF">METZ01_LOCUS301689</name>
</gene>
<reference evidence="1" key="1">
    <citation type="submission" date="2018-05" db="EMBL/GenBank/DDBJ databases">
        <authorList>
            <person name="Lanie J.A."/>
            <person name="Ng W.-L."/>
            <person name="Kazmierczak K.M."/>
            <person name="Andrzejewski T.M."/>
            <person name="Davidsen T.M."/>
            <person name="Wayne K.J."/>
            <person name="Tettelin H."/>
            <person name="Glass J.I."/>
            <person name="Rusch D."/>
            <person name="Podicherti R."/>
            <person name="Tsui H.-C.T."/>
            <person name="Winkler M.E."/>
        </authorList>
    </citation>
    <scope>NUCLEOTIDE SEQUENCE</scope>
</reference>
<organism evidence="1">
    <name type="scientific">marine metagenome</name>
    <dbReference type="NCBI Taxonomy" id="408172"/>
    <lineage>
        <taxon>unclassified sequences</taxon>
        <taxon>metagenomes</taxon>
        <taxon>ecological metagenomes</taxon>
    </lineage>
</organism>
<protein>
    <submittedName>
        <fullName evidence="1">Uncharacterized protein</fullName>
    </submittedName>
</protein>
<evidence type="ECO:0000313" key="1">
    <source>
        <dbReference type="EMBL" id="SVC48835.1"/>
    </source>
</evidence>
<accession>A0A382ML49</accession>
<proteinExistence type="predicted"/>
<feature type="non-terminal residue" evidence="1">
    <location>
        <position position="1"/>
    </location>
</feature>
<name>A0A382ML49_9ZZZZ</name>
<sequence>VRHLLIILISILLLSSPLFGQSSSKYESVGQCVLQTMKENKLTGNDMFNMVKEECERIIGNGEDGVKNKQEGVLYGRSVNGKWGWYRYGDEEKDGKYVGEIVNGKPNGQGTFTLFGGS</sequence>
<dbReference type="AlphaFoldDB" id="A0A382ML49"/>